<dbReference type="Gene3D" id="3.40.50.1000">
    <property type="entry name" value="HAD superfamily/HAD-like"/>
    <property type="match status" value="1"/>
</dbReference>
<evidence type="ECO:0000313" key="4">
    <source>
        <dbReference type="Proteomes" id="UP000619101"/>
    </source>
</evidence>
<accession>A0ABR8Y1D4</accession>
<dbReference type="PANTHER" id="PTHR46521:SF4">
    <property type="entry name" value="SUCROSE-PHOSPHATASE 2-RELATED"/>
    <property type="match status" value="1"/>
</dbReference>
<dbReference type="SFLD" id="SFLDG01141">
    <property type="entry name" value="C2.B.1:_Sucrose_Phosphatase_Li"/>
    <property type="match status" value="1"/>
</dbReference>
<dbReference type="InterPro" id="IPR051518">
    <property type="entry name" value="Sucrose_Phosphatase"/>
</dbReference>
<dbReference type="Pfam" id="PF05116">
    <property type="entry name" value="S6PP"/>
    <property type="match status" value="1"/>
</dbReference>
<evidence type="ECO:0000313" key="3">
    <source>
        <dbReference type="EMBL" id="MBD8038020.1"/>
    </source>
</evidence>
<dbReference type="EMBL" id="JACSPZ010000008">
    <property type="protein sequence ID" value="MBD8038020.1"/>
    <property type="molecule type" value="Genomic_DNA"/>
</dbReference>
<proteinExistence type="predicted"/>
<evidence type="ECO:0000259" key="2">
    <source>
        <dbReference type="Pfam" id="PF05116"/>
    </source>
</evidence>
<dbReference type="InterPro" id="IPR023214">
    <property type="entry name" value="HAD_sf"/>
</dbReference>
<dbReference type="InterPro" id="IPR036412">
    <property type="entry name" value="HAD-like_sf"/>
</dbReference>
<reference evidence="3 4" key="1">
    <citation type="submission" date="2020-08" db="EMBL/GenBank/DDBJ databases">
        <title>A Genomic Blueprint of the Chicken Gut Microbiome.</title>
        <authorList>
            <person name="Gilroy R."/>
            <person name="Ravi A."/>
            <person name="Getino M."/>
            <person name="Pursley I."/>
            <person name="Horton D.L."/>
            <person name="Alikhan N.-F."/>
            <person name="Baker D."/>
            <person name="Gharbi K."/>
            <person name="Hall N."/>
            <person name="Watson M."/>
            <person name="Adriaenssens E.M."/>
            <person name="Foster-Nyarko E."/>
            <person name="Jarju S."/>
            <person name="Secka A."/>
            <person name="Antonio M."/>
            <person name="Oren A."/>
            <person name="Chaudhuri R."/>
            <person name="La Ragione R.M."/>
            <person name="Hildebrand F."/>
            <person name="Pallen M.J."/>
        </authorList>
    </citation>
    <scope>NUCLEOTIDE SEQUENCE [LARGE SCALE GENOMIC DNA]</scope>
    <source>
        <strain evidence="3 4">A46</strain>
    </source>
</reference>
<keyword evidence="4" id="KW-1185">Reference proteome</keyword>
<dbReference type="NCBIfam" id="TIGR01484">
    <property type="entry name" value="HAD-SF-IIB"/>
    <property type="match status" value="1"/>
</dbReference>
<dbReference type="SFLD" id="SFLDS00003">
    <property type="entry name" value="Haloacid_Dehalogenase"/>
    <property type="match status" value="1"/>
</dbReference>
<dbReference type="SUPFAM" id="SSF56784">
    <property type="entry name" value="HAD-like"/>
    <property type="match status" value="1"/>
</dbReference>
<dbReference type="RefSeq" id="WP_191701096.1">
    <property type="nucleotide sequence ID" value="NZ_JACSPZ010000008.1"/>
</dbReference>
<keyword evidence="1 3" id="KW-0378">Hydrolase</keyword>
<feature type="domain" description="Sucrose phosphatase-like" evidence="2">
    <location>
        <begin position="13"/>
        <end position="233"/>
    </location>
</feature>
<gene>
    <name evidence="3" type="ORF">H9635_14805</name>
</gene>
<comment type="caution">
    <text evidence="3">The sequence shown here is derived from an EMBL/GenBank/DDBJ whole genome shotgun (WGS) entry which is preliminary data.</text>
</comment>
<dbReference type="SFLD" id="SFLDG01140">
    <property type="entry name" value="C2.B:_Phosphomannomutase_and_P"/>
    <property type="match status" value="1"/>
</dbReference>
<dbReference type="GO" id="GO:0016787">
    <property type="term" value="F:hydrolase activity"/>
    <property type="evidence" value="ECO:0007669"/>
    <property type="project" value="UniProtKB-KW"/>
</dbReference>
<dbReference type="InterPro" id="IPR006379">
    <property type="entry name" value="HAD-SF_hydro_IIB"/>
</dbReference>
<dbReference type="Gene3D" id="3.90.1070.10">
    <property type="match status" value="1"/>
</dbReference>
<dbReference type="InterPro" id="IPR006380">
    <property type="entry name" value="SPP-like_dom"/>
</dbReference>
<sequence>MNVKMPTYPYLKPRILATDLDNTIVSEKVSHKDLWETLALENTSLIYITGRYKQSAMDLIEREQLPKPDILICDVGASIYVGPNYELDEDWARNIKQNDFEQVKTIATSIGIARQPINTPWRLAYFAESKQVQILKKTVQQLNLAVDIVFSSDKDVDILPANINKGSALTYILKKCQYEGKVVVAGDSENDLSLFKLGYPAIAVGNACDAILKLPESQHIHFATEHAAAGVKEVWTKIYGPLPQ</sequence>
<name>A0ABR8Y1D4_9BACL</name>
<dbReference type="Proteomes" id="UP000619101">
    <property type="component" value="Unassembled WGS sequence"/>
</dbReference>
<evidence type="ECO:0000256" key="1">
    <source>
        <dbReference type="ARBA" id="ARBA00022801"/>
    </source>
</evidence>
<dbReference type="PANTHER" id="PTHR46521">
    <property type="entry name" value="SUCROSE-PHOSPHATASE 2-RELATED"/>
    <property type="match status" value="1"/>
</dbReference>
<protein>
    <submittedName>
        <fullName evidence="3">HAD-IIB family hydrolase</fullName>
    </submittedName>
</protein>
<organism evidence="3 4">
    <name type="scientific">Solibacillus faecavium</name>
    <dbReference type="NCBI Taxonomy" id="2762221"/>
    <lineage>
        <taxon>Bacteria</taxon>
        <taxon>Bacillati</taxon>
        <taxon>Bacillota</taxon>
        <taxon>Bacilli</taxon>
        <taxon>Bacillales</taxon>
        <taxon>Caryophanaceae</taxon>
        <taxon>Solibacillus</taxon>
    </lineage>
</organism>